<dbReference type="Proteomes" id="UP001140949">
    <property type="component" value="Unassembled WGS sequence"/>
</dbReference>
<feature type="compositionally biased region" description="Basic and acidic residues" evidence="1">
    <location>
        <begin position="336"/>
        <end position="348"/>
    </location>
</feature>
<name>A0AAX6HPF1_IRIPA</name>
<dbReference type="AlphaFoldDB" id="A0AAX6HPF1"/>
<dbReference type="SMART" id="SM00767">
    <property type="entry name" value="DCD"/>
    <property type="match status" value="1"/>
</dbReference>
<sequence>MAKTKRRIGKAKPSAEEAPEAAAAAASPPPASSSTPVAVKKKIKKKKKKSAEAAAAAATEAEAATEADAAAASPPPSNSTPSSAKKKIKKKKKKPEAKKEETEKIPKAETLGAAPVSDSAAVAADKKEEEKESSGFIFMCNSRTKPECYRHQVFGMPRMTVMVASIKPGTRLFLYDSDLKMLYGVYSATTRAGMNLVPQAFGGAFPAQVKFKVDKDCIPLHERSFSQAIWENYEGRKFKSELSSKQVQKLVSMFQPTSSAPQTVPLQLENRHPHAHLPPAADPYRPRGYLAPANMPPPKDQNSERGHLPPAHITPLEDPYSSAGHELPSHLPPANDKYRSVPPEDPHRPGGYLAPTHPDRLNSVRGHLAPAHIPSQENPYRSAGHVLPSHLPRVNDSYRSGGHLVHSQLTPEDPYRPGGYTAPANMPPPADPSNSRGHLAPAHTPPLEDPYRSAGHVLPSHLPRVNDSYRSGGHLVHSQLPPEDPYRPGGYPAPANMPPPEDPSNSRGHLAPAHIPPLEDPYRSAGRVLSSHLLPVNGPYRSGGHLVHPQLPPEDPYRHGYLNQAPIDSRYLSHAPPRTSDPYVPEYVRAAPTVPLGDLYYPAPSCDLYNQLKVALYQPERSAPSECLAYSAAPGRTRPDDPHQLAAVQEVQPRQRYRLSAYEDPRLNGESTQKQDPSNAAANVSVSSRYSFAGPAPAYR</sequence>
<comment type="caution">
    <text evidence="3">The sequence shown here is derived from an EMBL/GenBank/DDBJ whole genome shotgun (WGS) entry which is preliminary data.</text>
</comment>
<dbReference type="InterPro" id="IPR013989">
    <property type="entry name" value="Dev_and_cell_death_domain"/>
</dbReference>
<feature type="compositionally biased region" description="Basic and acidic residues" evidence="1">
    <location>
        <begin position="97"/>
        <end position="107"/>
    </location>
</feature>
<dbReference type="PROSITE" id="PS51222">
    <property type="entry name" value="DCD"/>
    <property type="match status" value="1"/>
</dbReference>
<proteinExistence type="predicted"/>
<feature type="region of interest" description="Disordered" evidence="1">
    <location>
        <begin position="273"/>
        <end position="523"/>
    </location>
</feature>
<feature type="region of interest" description="Disordered" evidence="1">
    <location>
        <begin position="1"/>
        <end position="128"/>
    </location>
</feature>
<evidence type="ECO:0000256" key="1">
    <source>
        <dbReference type="SAM" id="MobiDB-lite"/>
    </source>
</evidence>
<dbReference type="Pfam" id="PF10539">
    <property type="entry name" value="Dev_Cell_Death"/>
    <property type="match status" value="1"/>
</dbReference>
<dbReference type="PANTHER" id="PTHR46444">
    <property type="entry name" value="DCD (DEVELOPMENT AND CELL DEATH) DOMAIN PROTEIN-RELATED"/>
    <property type="match status" value="1"/>
</dbReference>
<organism evidence="3 4">
    <name type="scientific">Iris pallida</name>
    <name type="common">Sweet iris</name>
    <dbReference type="NCBI Taxonomy" id="29817"/>
    <lineage>
        <taxon>Eukaryota</taxon>
        <taxon>Viridiplantae</taxon>
        <taxon>Streptophyta</taxon>
        <taxon>Embryophyta</taxon>
        <taxon>Tracheophyta</taxon>
        <taxon>Spermatophyta</taxon>
        <taxon>Magnoliopsida</taxon>
        <taxon>Liliopsida</taxon>
        <taxon>Asparagales</taxon>
        <taxon>Iridaceae</taxon>
        <taxon>Iridoideae</taxon>
        <taxon>Irideae</taxon>
        <taxon>Iris</taxon>
    </lineage>
</organism>
<dbReference type="PANTHER" id="PTHR46444:SF19">
    <property type="entry name" value="OS02G0745600 PROTEIN"/>
    <property type="match status" value="1"/>
</dbReference>
<feature type="compositionally biased region" description="Basic residues" evidence="1">
    <location>
        <begin position="39"/>
        <end position="49"/>
    </location>
</feature>
<keyword evidence="4" id="KW-1185">Reference proteome</keyword>
<feature type="compositionally biased region" description="Basic residues" evidence="1">
    <location>
        <begin position="1"/>
        <end position="10"/>
    </location>
</feature>
<reference evidence="3" key="1">
    <citation type="journal article" date="2023" name="GigaByte">
        <title>Genome assembly of the bearded iris, Iris pallida Lam.</title>
        <authorList>
            <person name="Bruccoleri R.E."/>
            <person name="Oakeley E.J."/>
            <person name="Faust A.M.E."/>
            <person name="Altorfer M."/>
            <person name="Dessus-Babus S."/>
            <person name="Burckhardt D."/>
            <person name="Oertli M."/>
            <person name="Naumann U."/>
            <person name="Petersen F."/>
            <person name="Wong J."/>
        </authorList>
    </citation>
    <scope>NUCLEOTIDE SEQUENCE</scope>
    <source>
        <strain evidence="3">GSM-AAB239-AS_SAM_17_03QT</strain>
    </source>
</reference>
<gene>
    <name evidence="3" type="ORF">M6B38_302375</name>
</gene>
<feature type="compositionally biased region" description="Basic residues" evidence="1">
    <location>
        <begin position="84"/>
        <end position="96"/>
    </location>
</feature>
<feature type="region of interest" description="Disordered" evidence="1">
    <location>
        <begin position="651"/>
        <end position="686"/>
    </location>
</feature>
<accession>A0AAX6HPF1</accession>
<dbReference type="EMBL" id="JANAVB010007798">
    <property type="protein sequence ID" value="KAJ6842195.1"/>
    <property type="molecule type" value="Genomic_DNA"/>
</dbReference>
<reference evidence="3" key="2">
    <citation type="submission" date="2023-04" db="EMBL/GenBank/DDBJ databases">
        <authorList>
            <person name="Bruccoleri R.E."/>
            <person name="Oakeley E.J."/>
            <person name="Faust A.-M."/>
            <person name="Dessus-Babus S."/>
            <person name="Altorfer M."/>
            <person name="Burckhardt D."/>
            <person name="Oertli M."/>
            <person name="Naumann U."/>
            <person name="Petersen F."/>
            <person name="Wong J."/>
        </authorList>
    </citation>
    <scope>NUCLEOTIDE SEQUENCE</scope>
    <source>
        <strain evidence="3">GSM-AAB239-AS_SAM_17_03QT</strain>
        <tissue evidence="3">Leaf</tissue>
    </source>
</reference>
<evidence type="ECO:0000313" key="3">
    <source>
        <dbReference type="EMBL" id="KAJ6842195.1"/>
    </source>
</evidence>
<protein>
    <recommendedName>
        <fullName evidence="2">DCD domain-containing protein</fullName>
    </recommendedName>
</protein>
<feature type="compositionally biased region" description="Low complexity" evidence="1">
    <location>
        <begin position="52"/>
        <end position="72"/>
    </location>
</feature>
<evidence type="ECO:0000313" key="4">
    <source>
        <dbReference type="Proteomes" id="UP001140949"/>
    </source>
</evidence>
<evidence type="ECO:0000259" key="2">
    <source>
        <dbReference type="PROSITE" id="PS51222"/>
    </source>
</evidence>
<feature type="compositionally biased region" description="Low complexity" evidence="1">
    <location>
        <begin position="20"/>
        <end position="38"/>
    </location>
</feature>
<feature type="domain" description="DCD" evidence="2">
    <location>
        <begin position="131"/>
        <end position="256"/>
    </location>
</feature>